<comment type="caution">
    <text evidence="1">The sequence shown here is derived from an EMBL/GenBank/DDBJ whole genome shotgun (WGS) entry which is preliminary data.</text>
</comment>
<sequence>MELVREVQLSSMAIVLKIENGVAHLGVGIGVFGTEGVERDMDLTELLVA</sequence>
<evidence type="ECO:0000313" key="1">
    <source>
        <dbReference type="EMBL" id="KAK9137432.1"/>
    </source>
</evidence>
<accession>A0AAP0JR25</accession>
<dbReference type="EMBL" id="JBBNAE010000003">
    <property type="protein sequence ID" value="KAK9137432.1"/>
    <property type="molecule type" value="Genomic_DNA"/>
</dbReference>
<reference evidence="1 2" key="1">
    <citation type="submission" date="2024-01" db="EMBL/GenBank/DDBJ databases">
        <title>Genome assemblies of Stephania.</title>
        <authorList>
            <person name="Yang L."/>
        </authorList>
    </citation>
    <scope>NUCLEOTIDE SEQUENCE [LARGE SCALE GENOMIC DNA]</scope>
    <source>
        <strain evidence="1">QJT</strain>
        <tissue evidence="1">Leaf</tissue>
    </source>
</reference>
<dbReference type="Proteomes" id="UP001417504">
    <property type="component" value="Unassembled WGS sequence"/>
</dbReference>
<name>A0AAP0JR25_9MAGN</name>
<protein>
    <submittedName>
        <fullName evidence="1">Uncharacterized protein</fullName>
    </submittedName>
</protein>
<organism evidence="1 2">
    <name type="scientific">Stephania japonica</name>
    <dbReference type="NCBI Taxonomy" id="461633"/>
    <lineage>
        <taxon>Eukaryota</taxon>
        <taxon>Viridiplantae</taxon>
        <taxon>Streptophyta</taxon>
        <taxon>Embryophyta</taxon>
        <taxon>Tracheophyta</taxon>
        <taxon>Spermatophyta</taxon>
        <taxon>Magnoliopsida</taxon>
        <taxon>Ranunculales</taxon>
        <taxon>Menispermaceae</taxon>
        <taxon>Menispermoideae</taxon>
        <taxon>Cissampelideae</taxon>
        <taxon>Stephania</taxon>
    </lineage>
</organism>
<evidence type="ECO:0000313" key="2">
    <source>
        <dbReference type="Proteomes" id="UP001417504"/>
    </source>
</evidence>
<gene>
    <name evidence="1" type="ORF">Sjap_008026</name>
</gene>
<dbReference type="AlphaFoldDB" id="A0AAP0JR25"/>
<proteinExistence type="predicted"/>
<keyword evidence="2" id="KW-1185">Reference proteome</keyword>